<comment type="similarity">
    <text evidence="1">Belongs to the LysR transcriptional regulatory family.</text>
</comment>
<organism evidence="6 7">
    <name type="scientific">Tistrella arctica</name>
    <dbReference type="NCBI Taxonomy" id="3133430"/>
    <lineage>
        <taxon>Bacteria</taxon>
        <taxon>Pseudomonadati</taxon>
        <taxon>Pseudomonadota</taxon>
        <taxon>Alphaproteobacteria</taxon>
        <taxon>Geminicoccales</taxon>
        <taxon>Geminicoccaceae</taxon>
        <taxon>Tistrella</taxon>
    </lineage>
</organism>
<feature type="domain" description="HTH lysR-type" evidence="5">
    <location>
        <begin position="34"/>
        <end position="91"/>
    </location>
</feature>
<evidence type="ECO:0000256" key="2">
    <source>
        <dbReference type="ARBA" id="ARBA00023015"/>
    </source>
</evidence>
<dbReference type="PANTHER" id="PTHR30419">
    <property type="entry name" value="HTH-TYPE TRANSCRIPTIONAL REGULATOR YBHD"/>
    <property type="match status" value="1"/>
</dbReference>
<dbReference type="RefSeq" id="WP_345937719.1">
    <property type="nucleotide sequence ID" value="NZ_JBBKTW010000005.1"/>
</dbReference>
<keyword evidence="4" id="KW-0804">Transcription</keyword>
<reference evidence="6 7" key="1">
    <citation type="submission" date="2024-03" db="EMBL/GenBank/DDBJ databases">
        <title>High-quality draft genome sequencing of Tistrella sp. BH-R2-4.</title>
        <authorList>
            <person name="Dong C."/>
        </authorList>
    </citation>
    <scope>NUCLEOTIDE SEQUENCE [LARGE SCALE GENOMIC DNA]</scope>
    <source>
        <strain evidence="6 7">BH-R2-4</strain>
    </source>
</reference>
<evidence type="ECO:0000256" key="3">
    <source>
        <dbReference type="ARBA" id="ARBA00023125"/>
    </source>
</evidence>
<keyword evidence="7" id="KW-1185">Reference proteome</keyword>
<evidence type="ECO:0000256" key="4">
    <source>
        <dbReference type="ARBA" id="ARBA00023163"/>
    </source>
</evidence>
<evidence type="ECO:0000313" key="6">
    <source>
        <dbReference type="EMBL" id="MEN2989754.1"/>
    </source>
</evidence>
<evidence type="ECO:0000313" key="7">
    <source>
        <dbReference type="Proteomes" id="UP001413721"/>
    </source>
</evidence>
<name>A0ABU9YLS1_9PROT</name>
<keyword evidence="3" id="KW-0238">DNA-binding</keyword>
<dbReference type="InterPro" id="IPR005119">
    <property type="entry name" value="LysR_subst-bd"/>
</dbReference>
<dbReference type="Pfam" id="PF00126">
    <property type="entry name" value="HTH_1"/>
    <property type="match status" value="1"/>
</dbReference>
<dbReference type="PANTHER" id="PTHR30419:SF8">
    <property type="entry name" value="NITROGEN ASSIMILATION TRANSCRIPTIONAL ACTIVATOR-RELATED"/>
    <property type="match status" value="1"/>
</dbReference>
<proteinExistence type="inferred from homology"/>
<dbReference type="Proteomes" id="UP001413721">
    <property type="component" value="Unassembled WGS sequence"/>
</dbReference>
<dbReference type="InterPro" id="IPR000847">
    <property type="entry name" value="LysR_HTH_N"/>
</dbReference>
<evidence type="ECO:0000256" key="1">
    <source>
        <dbReference type="ARBA" id="ARBA00009437"/>
    </source>
</evidence>
<evidence type="ECO:0000259" key="5">
    <source>
        <dbReference type="PROSITE" id="PS50931"/>
    </source>
</evidence>
<sequence>MDNDKEDGLPAGIDRGMAVATPAATADRLLRRGLKLSHLRLLAELARTGQMSAAAAGLAISQPAASRLAAEAERITGVTLYERTSRGIALTVSGRAFAGRARRMIDEVGQAGRELAEIAGGTAGTVNIGAVTGPAVEHVLPAIRKARIGYPGIAVNVEVATSDVLAEKLLDGTLDFTLARRPRHHAPQLYAERVFGPEPISLIVRAGHPLMRRPAVRLADTVQYDWVFPLEGALLRTMLETVLVAQGVPLPAKVFNTSSILLTAVTVNQTNAVAPVASAVARFFSDPQGLNGPIRTLAIAEPIAVEPYALLIAAGHSLTPAAQVLYDMVTRQLDGGG</sequence>
<comment type="caution">
    <text evidence="6">The sequence shown here is derived from an EMBL/GenBank/DDBJ whole genome shotgun (WGS) entry which is preliminary data.</text>
</comment>
<accession>A0ABU9YLS1</accession>
<dbReference type="SUPFAM" id="SSF46785">
    <property type="entry name" value="Winged helix' DNA-binding domain"/>
    <property type="match status" value="1"/>
</dbReference>
<dbReference type="Gene3D" id="1.10.10.10">
    <property type="entry name" value="Winged helix-like DNA-binding domain superfamily/Winged helix DNA-binding domain"/>
    <property type="match status" value="1"/>
</dbReference>
<dbReference type="InterPro" id="IPR050950">
    <property type="entry name" value="HTH-type_LysR_regulators"/>
</dbReference>
<dbReference type="InterPro" id="IPR036390">
    <property type="entry name" value="WH_DNA-bd_sf"/>
</dbReference>
<dbReference type="Gene3D" id="3.40.190.290">
    <property type="match status" value="1"/>
</dbReference>
<gene>
    <name evidence="6" type="ORF">WG926_15665</name>
</gene>
<dbReference type="InterPro" id="IPR036388">
    <property type="entry name" value="WH-like_DNA-bd_sf"/>
</dbReference>
<dbReference type="EMBL" id="JBBKTW010000005">
    <property type="protein sequence ID" value="MEN2989754.1"/>
    <property type="molecule type" value="Genomic_DNA"/>
</dbReference>
<keyword evidence="2" id="KW-0805">Transcription regulation</keyword>
<dbReference type="PROSITE" id="PS50931">
    <property type="entry name" value="HTH_LYSR"/>
    <property type="match status" value="1"/>
</dbReference>
<protein>
    <submittedName>
        <fullName evidence="6">LysR substrate-binding domain-containing protein</fullName>
    </submittedName>
</protein>
<dbReference type="SUPFAM" id="SSF53850">
    <property type="entry name" value="Periplasmic binding protein-like II"/>
    <property type="match status" value="1"/>
</dbReference>
<dbReference type="Pfam" id="PF03466">
    <property type="entry name" value="LysR_substrate"/>
    <property type="match status" value="1"/>
</dbReference>